<dbReference type="InterPro" id="IPR031833">
    <property type="entry name" value="DUF4748"/>
</dbReference>
<evidence type="ECO:0000256" key="2">
    <source>
        <dbReference type="SAM" id="Phobius"/>
    </source>
</evidence>
<dbReference type="GeneTree" id="ENSGT00530000065055"/>
<dbReference type="Proteomes" id="UP000694395">
    <property type="component" value="Chromosome 28"/>
</dbReference>
<organism evidence="3 4">
    <name type="scientific">Oncorhynchus mykiss</name>
    <name type="common">Rainbow trout</name>
    <name type="synonym">Salmo gairdneri</name>
    <dbReference type="NCBI Taxonomy" id="8022"/>
    <lineage>
        <taxon>Eukaryota</taxon>
        <taxon>Metazoa</taxon>
        <taxon>Chordata</taxon>
        <taxon>Craniata</taxon>
        <taxon>Vertebrata</taxon>
        <taxon>Euteleostomi</taxon>
        <taxon>Actinopterygii</taxon>
        <taxon>Neopterygii</taxon>
        <taxon>Teleostei</taxon>
        <taxon>Protacanthopterygii</taxon>
        <taxon>Salmoniformes</taxon>
        <taxon>Salmonidae</taxon>
        <taxon>Salmoninae</taxon>
        <taxon>Oncorhynchus</taxon>
    </lineage>
</organism>
<feature type="region of interest" description="Disordered" evidence="1">
    <location>
        <begin position="116"/>
        <end position="158"/>
    </location>
</feature>
<reference evidence="3" key="1">
    <citation type="submission" date="2020-07" db="EMBL/GenBank/DDBJ databases">
        <title>A long reads based de novo assembly of the rainbow trout Arlee double haploid line genome.</title>
        <authorList>
            <person name="Gao G."/>
            <person name="Palti Y."/>
        </authorList>
    </citation>
    <scope>NUCLEOTIDE SEQUENCE [LARGE SCALE GENOMIC DNA]</scope>
</reference>
<feature type="compositionally biased region" description="Basic and acidic residues" evidence="1">
    <location>
        <begin position="135"/>
        <end position="144"/>
    </location>
</feature>
<reference evidence="3" key="3">
    <citation type="submission" date="2025-09" db="UniProtKB">
        <authorList>
            <consortium name="Ensembl"/>
        </authorList>
    </citation>
    <scope>IDENTIFICATION</scope>
</reference>
<keyword evidence="2" id="KW-0812">Transmembrane</keyword>
<evidence type="ECO:0000256" key="1">
    <source>
        <dbReference type="SAM" id="MobiDB-lite"/>
    </source>
</evidence>
<evidence type="ECO:0000313" key="3">
    <source>
        <dbReference type="Ensembl" id="ENSOMYP00000091027.2"/>
    </source>
</evidence>
<dbReference type="AlphaFoldDB" id="A0A8C7U3S8"/>
<keyword evidence="2" id="KW-1133">Transmembrane helix</keyword>
<keyword evidence="4" id="KW-1185">Reference proteome</keyword>
<accession>A0A8C7U3S8</accession>
<keyword evidence="2" id="KW-0472">Membrane</keyword>
<protein>
    <submittedName>
        <fullName evidence="3">Uncharacterized protein</fullName>
    </submittedName>
</protein>
<name>A0A8C7U3S8_ONCMY</name>
<dbReference type="Ensembl" id="ENSOMYT00000099083.2">
    <property type="protein sequence ID" value="ENSOMYP00000091027.2"/>
    <property type="gene ID" value="ENSOMYG00000041887.2"/>
</dbReference>
<feature type="transmembrane region" description="Helical" evidence="2">
    <location>
        <begin position="168"/>
        <end position="186"/>
    </location>
</feature>
<sequence length="223" mass="25737">MSIAKDNDLTHLLINILIQMTLAGMSIGESSARRQQSAVERMNDDLRMPKPTPLLHNKMAAPCRKLARSVMFKGLCQIPGRSLWTQRCPVKLQALRCIPPRCLTRLYQPLTTTRSTLISTKTEQPRSTDQQKTTDTQKEQKKETEEEEEEQGPAYIPTRKAKNPMMKIGYAWMIGLPAGIIGFILTKREVDKNRLKQLRIRQRMNRSNEGEYEGSRYRNHRLD</sequence>
<feature type="compositionally biased region" description="Low complexity" evidence="1">
    <location>
        <begin position="116"/>
        <end position="134"/>
    </location>
</feature>
<proteinExistence type="predicted"/>
<dbReference type="Pfam" id="PF15932">
    <property type="entry name" value="DUF4748"/>
    <property type="match status" value="1"/>
</dbReference>
<evidence type="ECO:0000313" key="4">
    <source>
        <dbReference type="Proteomes" id="UP000694395"/>
    </source>
</evidence>
<reference evidence="3" key="2">
    <citation type="submission" date="2025-08" db="UniProtKB">
        <authorList>
            <consortium name="Ensembl"/>
        </authorList>
    </citation>
    <scope>IDENTIFICATION</scope>
</reference>